<gene>
    <name evidence="1" type="ORF">OHB29_23700</name>
</gene>
<evidence type="ECO:0000313" key="2">
    <source>
        <dbReference type="Proteomes" id="UP001341259"/>
    </source>
</evidence>
<name>A0ABZ1NW29_STRVL</name>
<proteinExistence type="predicted"/>
<protein>
    <submittedName>
        <fullName evidence="1">Uncharacterized protein</fullName>
    </submittedName>
</protein>
<accession>A0ABZ1NW29</accession>
<reference evidence="1 2" key="1">
    <citation type="submission" date="2022-10" db="EMBL/GenBank/DDBJ databases">
        <title>The complete genomes of actinobacterial strains from the NBC collection.</title>
        <authorList>
            <person name="Joergensen T.S."/>
            <person name="Alvarez Arevalo M."/>
            <person name="Sterndorff E.B."/>
            <person name="Faurdal D."/>
            <person name="Vuksanovic O."/>
            <person name="Mourched A.-S."/>
            <person name="Charusanti P."/>
            <person name="Shaw S."/>
            <person name="Blin K."/>
            <person name="Weber T."/>
        </authorList>
    </citation>
    <scope>NUCLEOTIDE SEQUENCE [LARGE SCALE GENOMIC DNA]</scope>
    <source>
        <strain evidence="1 2">NBC_00456</strain>
    </source>
</reference>
<dbReference type="EMBL" id="CP107906">
    <property type="protein sequence ID" value="WUG95780.1"/>
    <property type="molecule type" value="Genomic_DNA"/>
</dbReference>
<dbReference type="Proteomes" id="UP001341259">
    <property type="component" value="Chromosome"/>
</dbReference>
<sequence>MSVRDALRRAPMIGDIPGLRLLRVSVEWDLVRGPAEIGFLALAHLRATDASIGPVLYDGPNERLYYAIQTGTADSCWADLPVRHLSGTSWLVAPGLELMDDWFGGWCKLPDDDALTDPDALHAALQHSYVTAVCHEAPSDARLQNAFRPDPRGHP</sequence>
<organism evidence="1 2">
    <name type="scientific">Streptomyces violaceus</name>
    <name type="common">Streptomyces venezuelae</name>
    <dbReference type="NCBI Taxonomy" id="1936"/>
    <lineage>
        <taxon>Bacteria</taxon>
        <taxon>Bacillati</taxon>
        <taxon>Actinomycetota</taxon>
        <taxon>Actinomycetes</taxon>
        <taxon>Kitasatosporales</taxon>
        <taxon>Streptomycetaceae</taxon>
        <taxon>Streptomyces</taxon>
    </lineage>
</organism>
<evidence type="ECO:0000313" key="1">
    <source>
        <dbReference type="EMBL" id="WUG95780.1"/>
    </source>
</evidence>
<dbReference type="RefSeq" id="WP_328341420.1">
    <property type="nucleotide sequence ID" value="NZ_CP107906.1"/>
</dbReference>
<keyword evidence="2" id="KW-1185">Reference proteome</keyword>